<proteinExistence type="predicted"/>
<dbReference type="InterPro" id="IPR023214">
    <property type="entry name" value="HAD_sf"/>
</dbReference>
<protein>
    <submittedName>
        <fullName evidence="1">Uncharacterized protein</fullName>
    </submittedName>
</protein>
<dbReference type="GO" id="GO:0000166">
    <property type="term" value="F:nucleotide binding"/>
    <property type="evidence" value="ECO:0007669"/>
    <property type="project" value="InterPro"/>
</dbReference>
<comment type="caution">
    <text evidence="1">The sequence shown here is derived from an EMBL/GenBank/DDBJ whole genome shotgun (WGS) entry which is preliminary data.</text>
</comment>
<evidence type="ECO:0000313" key="1">
    <source>
        <dbReference type="EMBL" id="KAJ7372285.1"/>
    </source>
</evidence>
<organism evidence="1 2">
    <name type="scientific">Desmophyllum pertusum</name>
    <dbReference type="NCBI Taxonomy" id="174260"/>
    <lineage>
        <taxon>Eukaryota</taxon>
        <taxon>Metazoa</taxon>
        <taxon>Cnidaria</taxon>
        <taxon>Anthozoa</taxon>
        <taxon>Hexacorallia</taxon>
        <taxon>Scleractinia</taxon>
        <taxon>Caryophylliina</taxon>
        <taxon>Caryophylliidae</taxon>
        <taxon>Desmophyllum</taxon>
    </lineage>
</organism>
<sequence length="189" mass="21513">MVKLAMMVALADTIRPNTHATLDWLRRLSVQTAMITGDKLTHSLGREESIRPGRVHCRNENRSHKLSWIMEKQAGEDDIEDDKKQLLSQLLLCTSRRLQSFGITWLKTKALWVWSAMASTMVQPWPQRILGLPMGAGGTALAVEAARCGSDDFIEASIYLVLKTQSRIKEHRKERTNHVSRISLRLLLR</sequence>
<dbReference type="EMBL" id="MU826837">
    <property type="protein sequence ID" value="KAJ7372285.1"/>
    <property type="molecule type" value="Genomic_DNA"/>
</dbReference>
<dbReference type="Proteomes" id="UP001163046">
    <property type="component" value="Unassembled WGS sequence"/>
</dbReference>
<dbReference type="AlphaFoldDB" id="A0A9X0CQU4"/>
<gene>
    <name evidence="1" type="ORF">OS493_019729</name>
</gene>
<dbReference type="InterPro" id="IPR036412">
    <property type="entry name" value="HAD-like_sf"/>
</dbReference>
<accession>A0A9X0CQU4</accession>
<dbReference type="OrthoDB" id="436087at2759"/>
<dbReference type="Gene3D" id="3.40.1110.10">
    <property type="entry name" value="Calcium-transporting ATPase, cytoplasmic domain N"/>
    <property type="match status" value="1"/>
</dbReference>
<reference evidence="1" key="1">
    <citation type="submission" date="2023-01" db="EMBL/GenBank/DDBJ databases">
        <title>Genome assembly of the deep-sea coral Lophelia pertusa.</title>
        <authorList>
            <person name="Herrera S."/>
            <person name="Cordes E."/>
        </authorList>
    </citation>
    <scope>NUCLEOTIDE SEQUENCE</scope>
    <source>
        <strain evidence="1">USNM1676648</strain>
        <tissue evidence="1">Polyp</tissue>
    </source>
</reference>
<name>A0A9X0CQU4_9CNID</name>
<keyword evidence="2" id="KW-1185">Reference proteome</keyword>
<dbReference type="SUPFAM" id="SSF56784">
    <property type="entry name" value="HAD-like"/>
    <property type="match status" value="1"/>
</dbReference>
<dbReference type="Gene3D" id="3.40.50.1000">
    <property type="entry name" value="HAD superfamily/HAD-like"/>
    <property type="match status" value="1"/>
</dbReference>
<dbReference type="InterPro" id="IPR023299">
    <property type="entry name" value="ATPase_P-typ_cyto_dom_N"/>
</dbReference>
<evidence type="ECO:0000313" key="2">
    <source>
        <dbReference type="Proteomes" id="UP001163046"/>
    </source>
</evidence>